<feature type="transmembrane region" description="Helical" evidence="6">
    <location>
        <begin position="116"/>
        <end position="134"/>
    </location>
</feature>
<dbReference type="FunFam" id="1.20.1250.20:FF:000018">
    <property type="entry name" value="MFS transporter permease"/>
    <property type="match status" value="1"/>
</dbReference>
<dbReference type="PANTHER" id="PTHR43791:SF3">
    <property type="entry name" value="MAJOR FACILITATOR SUPERFAMILY (MFS) PROFILE DOMAIN-CONTAINING PROTEIN"/>
    <property type="match status" value="1"/>
</dbReference>
<organism evidence="8 9">
    <name type="scientific">Lyophyllum shimeji</name>
    <name type="common">Hon-shimeji</name>
    <name type="synonym">Tricholoma shimeji</name>
    <dbReference type="NCBI Taxonomy" id="47721"/>
    <lineage>
        <taxon>Eukaryota</taxon>
        <taxon>Fungi</taxon>
        <taxon>Dikarya</taxon>
        <taxon>Basidiomycota</taxon>
        <taxon>Agaricomycotina</taxon>
        <taxon>Agaricomycetes</taxon>
        <taxon>Agaricomycetidae</taxon>
        <taxon>Agaricales</taxon>
        <taxon>Tricholomatineae</taxon>
        <taxon>Lyophyllaceae</taxon>
        <taxon>Lyophyllum</taxon>
    </lineage>
</organism>
<proteinExistence type="predicted"/>
<dbReference type="GO" id="GO:0016020">
    <property type="term" value="C:membrane"/>
    <property type="evidence" value="ECO:0007669"/>
    <property type="project" value="UniProtKB-SubCell"/>
</dbReference>
<dbReference type="InterPro" id="IPR011701">
    <property type="entry name" value="MFS"/>
</dbReference>
<feature type="transmembrane region" description="Helical" evidence="6">
    <location>
        <begin position="176"/>
        <end position="197"/>
    </location>
</feature>
<evidence type="ECO:0000256" key="4">
    <source>
        <dbReference type="ARBA" id="ARBA00022989"/>
    </source>
</evidence>
<feature type="transmembrane region" description="Helical" evidence="6">
    <location>
        <begin position="140"/>
        <end position="164"/>
    </location>
</feature>
<dbReference type="InterPro" id="IPR020846">
    <property type="entry name" value="MFS_dom"/>
</dbReference>
<feature type="transmembrane region" description="Helical" evidence="6">
    <location>
        <begin position="368"/>
        <end position="390"/>
    </location>
</feature>
<dbReference type="AlphaFoldDB" id="A0A9P3PK52"/>
<protein>
    <submittedName>
        <fullName evidence="8">High-affinity nicotinic acid transporter</fullName>
    </submittedName>
</protein>
<dbReference type="GO" id="GO:0022857">
    <property type="term" value="F:transmembrane transporter activity"/>
    <property type="evidence" value="ECO:0007669"/>
    <property type="project" value="InterPro"/>
</dbReference>
<dbReference type="EMBL" id="BRPK01000004">
    <property type="protein sequence ID" value="GLB37725.1"/>
    <property type="molecule type" value="Genomic_DNA"/>
</dbReference>
<evidence type="ECO:0000313" key="8">
    <source>
        <dbReference type="EMBL" id="GLB37725.1"/>
    </source>
</evidence>
<feature type="transmembrane region" description="Helical" evidence="6">
    <location>
        <begin position="435"/>
        <end position="457"/>
    </location>
</feature>
<evidence type="ECO:0000256" key="3">
    <source>
        <dbReference type="ARBA" id="ARBA00022692"/>
    </source>
</evidence>
<dbReference type="SUPFAM" id="SSF103473">
    <property type="entry name" value="MFS general substrate transporter"/>
    <property type="match status" value="1"/>
</dbReference>
<keyword evidence="2" id="KW-0813">Transport</keyword>
<feature type="transmembrane region" description="Helical" evidence="6">
    <location>
        <begin position="49"/>
        <end position="67"/>
    </location>
</feature>
<feature type="transmembrane region" description="Helical" evidence="6">
    <location>
        <begin position="315"/>
        <end position="336"/>
    </location>
</feature>
<evidence type="ECO:0000256" key="5">
    <source>
        <dbReference type="ARBA" id="ARBA00023136"/>
    </source>
</evidence>
<keyword evidence="5 6" id="KW-0472">Membrane</keyword>
<evidence type="ECO:0000256" key="1">
    <source>
        <dbReference type="ARBA" id="ARBA00004141"/>
    </source>
</evidence>
<evidence type="ECO:0000256" key="2">
    <source>
        <dbReference type="ARBA" id="ARBA00022448"/>
    </source>
</evidence>
<name>A0A9P3PK52_LYOSH</name>
<feature type="transmembrane region" description="Helical" evidence="6">
    <location>
        <begin position="402"/>
        <end position="423"/>
    </location>
</feature>
<keyword evidence="9" id="KW-1185">Reference proteome</keyword>
<reference evidence="8" key="1">
    <citation type="submission" date="2022-07" db="EMBL/GenBank/DDBJ databases">
        <title>The genome of Lyophyllum shimeji provides insight into the initial evolution of ectomycorrhizal fungal genome.</title>
        <authorList>
            <person name="Kobayashi Y."/>
            <person name="Shibata T."/>
            <person name="Hirakawa H."/>
            <person name="Shigenobu S."/>
            <person name="Nishiyama T."/>
            <person name="Yamada A."/>
            <person name="Hasebe M."/>
            <person name="Kawaguchi M."/>
        </authorList>
    </citation>
    <scope>NUCLEOTIDE SEQUENCE</scope>
    <source>
        <strain evidence="8">AT787</strain>
    </source>
</reference>
<dbReference type="FunFam" id="1.20.1250.20:FF:000013">
    <property type="entry name" value="MFS general substrate transporter"/>
    <property type="match status" value="1"/>
</dbReference>
<dbReference type="PANTHER" id="PTHR43791">
    <property type="entry name" value="PERMEASE-RELATED"/>
    <property type="match status" value="1"/>
</dbReference>
<evidence type="ECO:0000256" key="6">
    <source>
        <dbReference type="SAM" id="Phobius"/>
    </source>
</evidence>
<keyword evidence="4 6" id="KW-1133">Transmembrane helix</keyword>
<sequence length="481" mass="53515">MAVSPSPLSSAIPVKETSSSHADVVSLDDRGAERWTFERRTMRKIDLRLLPLLGMLYAIAAIDRSNLGVARIAGMEKDLKLSVGSRYSIVSSLYFVPYIIFQLPSNLVLRQLGVRNWLASCVVAWGVVQLAMGFVPNWGLLAFCRVLLGAFEAGFFPAMVFIITTWYMRHEVQKRLAAFYVISIFTGGFSAIFAFILSRLGGKQGIPGWAWIFIIEGAITILFGIIAWYYISDFPDQNTFLSEEQTAFVLERVERDRGDAIPDELTKTKVIEHLLDWRLWAYSLMYMCATMPAYAIGYFVTIILRGMGWSVTDSLLLSAPPYVFATVSILLFAWISDKFHHRALFIAIQAIMTLVGLVLTGFSSSAAWRYVGIFLSNAGSGGCIPGILAYSSNNVTSHTKRAVSTAMIVSFGGIGGIFATTVFRQKDFPRYLPGIYATIACQVLLLLLLAITTIHFVKQNKRIRAPDLPTREGQPAFFYTL</sequence>
<evidence type="ECO:0000259" key="7">
    <source>
        <dbReference type="PROSITE" id="PS50850"/>
    </source>
</evidence>
<feature type="transmembrane region" description="Helical" evidence="6">
    <location>
        <begin position="343"/>
        <end position="362"/>
    </location>
</feature>
<feature type="transmembrane region" description="Helical" evidence="6">
    <location>
        <begin position="209"/>
        <end position="231"/>
    </location>
</feature>
<dbReference type="Gene3D" id="1.20.1250.20">
    <property type="entry name" value="MFS general substrate transporter like domains"/>
    <property type="match status" value="2"/>
</dbReference>
<dbReference type="Proteomes" id="UP001063166">
    <property type="component" value="Unassembled WGS sequence"/>
</dbReference>
<dbReference type="OrthoDB" id="3639251at2759"/>
<feature type="transmembrane region" description="Helical" evidence="6">
    <location>
        <begin position="87"/>
        <end position="109"/>
    </location>
</feature>
<dbReference type="Pfam" id="PF07690">
    <property type="entry name" value="MFS_1"/>
    <property type="match status" value="1"/>
</dbReference>
<gene>
    <name evidence="8" type="ORF">LshimejAT787_0407760</name>
</gene>
<accession>A0A9P3PK52</accession>
<feature type="transmembrane region" description="Helical" evidence="6">
    <location>
        <begin position="279"/>
        <end position="303"/>
    </location>
</feature>
<comment type="subcellular location">
    <subcellularLocation>
        <location evidence="1">Membrane</location>
        <topology evidence="1">Multi-pass membrane protein</topology>
    </subcellularLocation>
</comment>
<dbReference type="PROSITE" id="PS50850">
    <property type="entry name" value="MFS"/>
    <property type="match status" value="1"/>
</dbReference>
<feature type="domain" description="Major facilitator superfamily (MFS) profile" evidence="7">
    <location>
        <begin position="49"/>
        <end position="458"/>
    </location>
</feature>
<keyword evidence="3 6" id="KW-0812">Transmembrane</keyword>
<comment type="caution">
    <text evidence="8">The sequence shown here is derived from an EMBL/GenBank/DDBJ whole genome shotgun (WGS) entry which is preliminary data.</text>
</comment>
<evidence type="ECO:0000313" key="9">
    <source>
        <dbReference type="Proteomes" id="UP001063166"/>
    </source>
</evidence>
<dbReference type="InterPro" id="IPR036259">
    <property type="entry name" value="MFS_trans_sf"/>
</dbReference>